<dbReference type="AlphaFoldDB" id="A0A075G500"/>
<proteinExistence type="predicted"/>
<evidence type="ECO:0000313" key="1">
    <source>
        <dbReference type="EMBL" id="AIE96877.1"/>
    </source>
</evidence>
<accession>A0A075G500</accession>
<reference evidence="1" key="1">
    <citation type="journal article" date="2014" name="Genome Biol. Evol.">
        <title>Pangenome evidence for extensive interdomain horizontal transfer affecting lineage core and shell genes in uncultured planktonic thaumarchaeota and euryarchaeota.</title>
        <authorList>
            <person name="Deschamps P."/>
            <person name="Zivanovic Y."/>
            <person name="Moreira D."/>
            <person name="Rodriguez-Valera F."/>
            <person name="Lopez-Garcia P."/>
        </authorList>
    </citation>
    <scope>NUCLEOTIDE SEQUENCE</scope>
</reference>
<sequence>MWVSEWRVASITTFWRRIRSPTDAGGSLPCLCLRGIIIIRIRSVTSEAASYRERPTSEVVGSVTTSTCSCGRTCMHVLTTERAAVSIASSRSVSSPIETSDSSAIAPRPVMRVPLFNTTT</sequence>
<organism evidence="1">
    <name type="scientific">uncultured marine group II/III euryarchaeote AD1000_88_C03</name>
    <dbReference type="NCBI Taxonomy" id="1457820"/>
    <lineage>
        <taxon>Archaea</taxon>
        <taxon>Methanobacteriati</taxon>
        <taxon>Methanobacteriota</taxon>
        <taxon>environmental samples</taxon>
    </lineage>
</organism>
<protein>
    <submittedName>
        <fullName evidence="1">Uncharacterized protein</fullName>
    </submittedName>
</protein>
<dbReference type="EMBL" id="KF900491">
    <property type="protein sequence ID" value="AIE96877.1"/>
    <property type="molecule type" value="Genomic_DNA"/>
</dbReference>
<name>A0A075G500_9EURY</name>